<proteinExistence type="predicted"/>
<protein>
    <submittedName>
        <fullName evidence="2">Uncharacterized protein</fullName>
    </submittedName>
</protein>
<keyword evidence="1" id="KW-0472">Membrane</keyword>
<keyword evidence="1" id="KW-1133">Transmembrane helix</keyword>
<keyword evidence="3" id="KW-1185">Reference proteome</keyword>
<dbReference type="Proteomes" id="UP000507470">
    <property type="component" value="Unassembled WGS sequence"/>
</dbReference>
<gene>
    <name evidence="2" type="ORF">MCOR_44827</name>
</gene>
<evidence type="ECO:0000313" key="2">
    <source>
        <dbReference type="EMBL" id="CAC5411777.1"/>
    </source>
</evidence>
<keyword evidence="1" id="KW-0812">Transmembrane</keyword>
<dbReference type="AlphaFoldDB" id="A0A6J8DVM9"/>
<reference evidence="2 3" key="1">
    <citation type="submission" date="2020-06" db="EMBL/GenBank/DDBJ databases">
        <authorList>
            <person name="Li R."/>
            <person name="Bekaert M."/>
        </authorList>
    </citation>
    <scope>NUCLEOTIDE SEQUENCE [LARGE SCALE GENOMIC DNA]</scope>
    <source>
        <strain evidence="3">wild</strain>
    </source>
</reference>
<accession>A0A6J8DVM9</accession>
<evidence type="ECO:0000313" key="3">
    <source>
        <dbReference type="Proteomes" id="UP000507470"/>
    </source>
</evidence>
<name>A0A6J8DVM9_MYTCO</name>
<dbReference type="OrthoDB" id="6179311at2759"/>
<organism evidence="2 3">
    <name type="scientific">Mytilus coruscus</name>
    <name type="common">Sea mussel</name>
    <dbReference type="NCBI Taxonomy" id="42192"/>
    <lineage>
        <taxon>Eukaryota</taxon>
        <taxon>Metazoa</taxon>
        <taxon>Spiralia</taxon>
        <taxon>Lophotrochozoa</taxon>
        <taxon>Mollusca</taxon>
        <taxon>Bivalvia</taxon>
        <taxon>Autobranchia</taxon>
        <taxon>Pteriomorphia</taxon>
        <taxon>Mytilida</taxon>
        <taxon>Mytiloidea</taxon>
        <taxon>Mytilidae</taxon>
        <taxon>Mytilinae</taxon>
        <taxon>Mytilus</taxon>
    </lineage>
</organism>
<feature type="transmembrane region" description="Helical" evidence="1">
    <location>
        <begin position="95"/>
        <end position="116"/>
    </location>
</feature>
<sequence>MVSGYKIIVNITEFSEKDISNYTANISNRFGYCNCTVQLLCEENITQDDNGNYTCRMKNIAKNNVLIVNPLGCTAYLTETHGLLLMKRFLGIGNFIVPFVLLVAAVICNIFIHLYCKKLKQVMFETDDHDISRERIEMTEADNGYHTINEDNFRIEDAEFENQSEITISIRELFDISEVQFLHGACDGNELQREEDDYLHPYCRVMQNTIEMHEYKTIIPEVAERDISDVVLNRESGRLYENLKF</sequence>
<evidence type="ECO:0000256" key="1">
    <source>
        <dbReference type="SAM" id="Phobius"/>
    </source>
</evidence>
<dbReference type="EMBL" id="CACVKT020007908">
    <property type="protein sequence ID" value="CAC5411777.1"/>
    <property type="molecule type" value="Genomic_DNA"/>
</dbReference>